<gene>
    <name evidence="15" type="primary">pcrA</name>
    <name evidence="15" type="ORF">FJZ47_01085</name>
</gene>
<comment type="caution">
    <text evidence="15">The sequence shown here is derived from an EMBL/GenBank/DDBJ whole genome shotgun (WGS) entry which is preliminary data.</text>
</comment>
<comment type="function">
    <text evidence="8">Has both ATPase and helicase activities. Unwinds DNA duplexes with 3' to 5' polarity with respect to the bound strand and initiates unwinding most effectively when a single-stranded region is present. Involved in the post-incision events of nucleotide excision repair and methyl-directed mismatch repair.</text>
</comment>
<comment type="catalytic activity">
    <reaction evidence="9">
        <text>Couples ATP hydrolysis with the unwinding of duplex DNA by translocating in the 3'-5' direction.</text>
        <dbReference type="EC" id="5.6.2.4"/>
    </reaction>
</comment>
<dbReference type="GO" id="GO:0003677">
    <property type="term" value="F:DNA binding"/>
    <property type="evidence" value="ECO:0007669"/>
    <property type="project" value="UniProtKB-KW"/>
</dbReference>
<protein>
    <recommendedName>
        <fullName evidence="12">ATP-dependent DNA helicase</fullName>
        <ecNumber evidence="12">5.6.2.4</ecNumber>
    </recommendedName>
</protein>
<dbReference type="InterPro" id="IPR014017">
    <property type="entry name" value="DNA_helicase_UvrD-like_C"/>
</dbReference>
<evidence type="ECO:0000256" key="7">
    <source>
        <dbReference type="ARBA" id="ARBA00023235"/>
    </source>
</evidence>
<dbReference type="Gene3D" id="1.10.486.10">
    <property type="entry name" value="PCRA, domain 4"/>
    <property type="match status" value="1"/>
</dbReference>
<feature type="domain" description="UvrD-like helicase C-terminal" evidence="14">
    <location>
        <begin position="288"/>
        <end position="563"/>
    </location>
</feature>
<evidence type="ECO:0000256" key="6">
    <source>
        <dbReference type="ARBA" id="ARBA00023125"/>
    </source>
</evidence>
<dbReference type="InterPro" id="IPR027417">
    <property type="entry name" value="P-loop_NTPase"/>
</dbReference>
<dbReference type="GO" id="GO:0043138">
    <property type="term" value="F:3'-5' DNA helicase activity"/>
    <property type="evidence" value="ECO:0007669"/>
    <property type="project" value="UniProtKB-EC"/>
</dbReference>
<keyword evidence="5 11" id="KW-0067">ATP-binding</keyword>
<keyword evidence="3 11" id="KW-0378">Hydrolase</keyword>
<feature type="binding site" evidence="11">
    <location>
        <begin position="28"/>
        <end position="35"/>
    </location>
    <ligand>
        <name>ATP</name>
        <dbReference type="ChEBI" id="CHEBI:30616"/>
    </ligand>
</feature>
<evidence type="ECO:0000256" key="2">
    <source>
        <dbReference type="ARBA" id="ARBA00022741"/>
    </source>
</evidence>
<evidence type="ECO:0000259" key="13">
    <source>
        <dbReference type="PROSITE" id="PS51198"/>
    </source>
</evidence>
<organism evidence="15 16">
    <name type="scientific">Tectimicrobiota bacterium</name>
    <dbReference type="NCBI Taxonomy" id="2528274"/>
    <lineage>
        <taxon>Bacteria</taxon>
        <taxon>Pseudomonadati</taxon>
        <taxon>Nitrospinota/Tectimicrobiota group</taxon>
        <taxon>Candidatus Tectimicrobiota</taxon>
    </lineage>
</organism>
<dbReference type="PROSITE" id="PS51217">
    <property type="entry name" value="UVRD_HELICASE_CTER"/>
    <property type="match status" value="1"/>
</dbReference>
<dbReference type="GO" id="GO:0016787">
    <property type="term" value="F:hydrolase activity"/>
    <property type="evidence" value="ECO:0007669"/>
    <property type="project" value="UniProtKB-UniRule"/>
</dbReference>
<feature type="domain" description="UvrD-like helicase ATP-binding" evidence="13">
    <location>
        <begin position="7"/>
        <end position="287"/>
    </location>
</feature>
<dbReference type="Pfam" id="PF21196">
    <property type="entry name" value="PcrA_UvrD_tudor"/>
    <property type="match status" value="1"/>
</dbReference>
<evidence type="ECO:0000256" key="10">
    <source>
        <dbReference type="ARBA" id="ARBA00048988"/>
    </source>
</evidence>
<dbReference type="GO" id="GO:0005524">
    <property type="term" value="F:ATP binding"/>
    <property type="evidence" value="ECO:0007669"/>
    <property type="project" value="UniProtKB-UniRule"/>
</dbReference>
<dbReference type="GO" id="GO:0000725">
    <property type="term" value="P:recombinational repair"/>
    <property type="evidence" value="ECO:0007669"/>
    <property type="project" value="TreeGrafter"/>
</dbReference>
<dbReference type="GO" id="GO:0009314">
    <property type="term" value="P:response to radiation"/>
    <property type="evidence" value="ECO:0007669"/>
    <property type="project" value="UniProtKB-ARBA"/>
</dbReference>
<dbReference type="Pfam" id="PF13361">
    <property type="entry name" value="UvrD_C"/>
    <property type="match status" value="1"/>
</dbReference>
<keyword evidence="7" id="KW-0413">Isomerase</keyword>
<dbReference type="EMBL" id="VGLS01000015">
    <property type="protein sequence ID" value="MBM3222386.1"/>
    <property type="molecule type" value="Genomic_DNA"/>
</dbReference>
<comment type="catalytic activity">
    <reaction evidence="10 12">
        <text>ATP + H2O = ADP + phosphate + H(+)</text>
        <dbReference type="Rhea" id="RHEA:13065"/>
        <dbReference type="ChEBI" id="CHEBI:15377"/>
        <dbReference type="ChEBI" id="CHEBI:15378"/>
        <dbReference type="ChEBI" id="CHEBI:30616"/>
        <dbReference type="ChEBI" id="CHEBI:43474"/>
        <dbReference type="ChEBI" id="CHEBI:456216"/>
        <dbReference type="EC" id="5.6.2.4"/>
    </reaction>
</comment>
<evidence type="ECO:0000256" key="8">
    <source>
        <dbReference type="ARBA" id="ARBA00025289"/>
    </source>
</evidence>
<dbReference type="SUPFAM" id="SSF52540">
    <property type="entry name" value="P-loop containing nucleoside triphosphate hydrolases"/>
    <property type="match status" value="1"/>
</dbReference>
<dbReference type="Gene3D" id="1.10.10.160">
    <property type="match status" value="1"/>
</dbReference>
<evidence type="ECO:0000259" key="14">
    <source>
        <dbReference type="PROSITE" id="PS51217"/>
    </source>
</evidence>
<name>A0A937VZB4_UNCTE</name>
<dbReference type="Proteomes" id="UP000712673">
    <property type="component" value="Unassembled WGS sequence"/>
</dbReference>
<reference evidence="15" key="1">
    <citation type="submission" date="2019-03" db="EMBL/GenBank/DDBJ databases">
        <title>Lake Tanganyika Metagenome-Assembled Genomes (MAGs).</title>
        <authorList>
            <person name="Tran P."/>
        </authorList>
    </citation>
    <scope>NUCLEOTIDE SEQUENCE</scope>
    <source>
        <strain evidence="15">K_DeepCast_65m_m2_066</strain>
    </source>
</reference>
<accession>A0A937VZB4</accession>
<dbReference type="GO" id="GO:0033202">
    <property type="term" value="C:DNA helicase complex"/>
    <property type="evidence" value="ECO:0007669"/>
    <property type="project" value="TreeGrafter"/>
</dbReference>
<evidence type="ECO:0000256" key="9">
    <source>
        <dbReference type="ARBA" id="ARBA00034617"/>
    </source>
</evidence>
<dbReference type="CDD" id="cd17932">
    <property type="entry name" value="DEXQc_UvrD"/>
    <property type="match status" value="1"/>
</dbReference>
<dbReference type="EC" id="5.6.2.4" evidence="12"/>
<dbReference type="GO" id="GO:0006260">
    <property type="term" value="P:DNA replication"/>
    <property type="evidence" value="ECO:0007669"/>
    <property type="project" value="InterPro"/>
</dbReference>
<keyword evidence="4 11" id="KW-0347">Helicase</keyword>
<dbReference type="NCBIfam" id="TIGR01073">
    <property type="entry name" value="pcrA"/>
    <property type="match status" value="1"/>
</dbReference>
<evidence type="ECO:0000256" key="5">
    <source>
        <dbReference type="ARBA" id="ARBA00022840"/>
    </source>
</evidence>
<evidence type="ECO:0000256" key="12">
    <source>
        <dbReference type="RuleBase" id="RU364053"/>
    </source>
</evidence>
<dbReference type="FunFam" id="1.10.10.160:FF:000001">
    <property type="entry name" value="ATP-dependent DNA helicase"/>
    <property type="match status" value="1"/>
</dbReference>
<comment type="similarity">
    <text evidence="1 12">Belongs to the helicase family. UvrD subfamily.</text>
</comment>
<dbReference type="PANTHER" id="PTHR11070">
    <property type="entry name" value="UVRD / RECB / PCRA DNA HELICASE FAMILY MEMBER"/>
    <property type="match status" value="1"/>
</dbReference>
<evidence type="ECO:0000256" key="3">
    <source>
        <dbReference type="ARBA" id="ARBA00022801"/>
    </source>
</evidence>
<evidence type="ECO:0000256" key="11">
    <source>
        <dbReference type="PROSITE-ProRule" id="PRU00560"/>
    </source>
</evidence>
<dbReference type="CDD" id="cd18807">
    <property type="entry name" value="SF1_C_UvrD"/>
    <property type="match status" value="1"/>
</dbReference>
<dbReference type="Gene3D" id="3.40.50.300">
    <property type="entry name" value="P-loop containing nucleotide triphosphate hydrolases"/>
    <property type="match status" value="2"/>
</dbReference>
<dbReference type="InterPro" id="IPR000212">
    <property type="entry name" value="DNA_helicase_UvrD/REP"/>
</dbReference>
<dbReference type="InterPro" id="IPR014016">
    <property type="entry name" value="UvrD-like_ATP-bd"/>
</dbReference>
<dbReference type="PANTHER" id="PTHR11070:SF2">
    <property type="entry name" value="ATP-DEPENDENT DNA HELICASE SRS2"/>
    <property type="match status" value="1"/>
</dbReference>
<keyword evidence="6 12" id="KW-0238">DNA-binding</keyword>
<dbReference type="InterPro" id="IPR005751">
    <property type="entry name" value="ATP-dep_DNA_helicase_PcrA"/>
</dbReference>
<dbReference type="AlphaFoldDB" id="A0A937VZB4"/>
<dbReference type="GO" id="GO:0005829">
    <property type="term" value="C:cytosol"/>
    <property type="evidence" value="ECO:0007669"/>
    <property type="project" value="TreeGrafter"/>
</dbReference>
<dbReference type="PROSITE" id="PS51198">
    <property type="entry name" value="UVRD_HELICASE_ATP_BIND"/>
    <property type="match status" value="1"/>
</dbReference>
<evidence type="ECO:0000313" key="16">
    <source>
        <dbReference type="Proteomes" id="UP000712673"/>
    </source>
</evidence>
<dbReference type="Pfam" id="PF00580">
    <property type="entry name" value="UvrD-helicase"/>
    <property type="match status" value="1"/>
</dbReference>
<evidence type="ECO:0000256" key="4">
    <source>
        <dbReference type="ARBA" id="ARBA00022806"/>
    </source>
</evidence>
<evidence type="ECO:0000256" key="1">
    <source>
        <dbReference type="ARBA" id="ARBA00009922"/>
    </source>
</evidence>
<dbReference type="InterPro" id="IPR013986">
    <property type="entry name" value="DExx_box_DNA_helicase_dom_sf"/>
</dbReference>
<sequence>MEAVFQAKLNPPQHAAVQHRDGPLLILAGAGSGKTRVITHRIAYLIKVCHVLPERILAVTFTNKAAQEMRERVHQLLGASGLPLWLSTFHAACARLLRREAEALRLSPQFVIYDTADQQALVKQCAQELKIDQELYTPQQIMRRISALKNELIDAETFLRDAGDFGLDEVVARVYPMYQRALRDNAAVDFDDLLMLTVQLLRRHPDILERYQQRWHYIMVDEYQDTNMAQYHMLHLLAAQHRNLCVVGDDDQSVYRFRGANVRNILNFERDYPDATVIKLEQNYRSSGTILDAATAVVAKNPGRKEKTLWTDNDRGTPIGYFCAQDDVHEAETICQNIKGLRRSEGLAYRDFAIFYRTNAQSRVLEDGLRRAAIPYQIVGGLRFYDRQEIKDALAYLRLLVNPRDTLSLRRIINVPRRGIGQTTWSKIEVLAAERGVSGLEALELSLGTDLVNRGTLTKLQTFHTLLRGLMHDAPHMSVADITREVLMRTGYEAQLQAERTPEAQGRLENLSELVNAADEFDRQMPGASLQEFLEHTALISDQDGLADDSGTVVLMTLHASKGLEFPVVFMAGMENGLFPHNRSFDEPVQMEEERRLCYVGMTRAEQRLFLTSAARRRIYGVEQSHTPSLFLNDIPPACIQDYSAQAVLATVRQPWSGADTAVAVPAPVATPTTGRGAAVSASMYGVGTQVFHQHFGRGVVQKREGEGEQLKVTVAFRDHGVKKLLAKFAPMQPLSSR</sequence>
<dbReference type="FunFam" id="1.10.486.10:FF:000003">
    <property type="entry name" value="ATP-dependent DNA helicase"/>
    <property type="match status" value="1"/>
</dbReference>
<proteinExistence type="inferred from homology"/>
<keyword evidence="2 11" id="KW-0547">Nucleotide-binding</keyword>
<evidence type="ECO:0000313" key="15">
    <source>
        <dbReference type="EMBL" id="MBM3222386.1"/>
    </source>
</evidence>